<dbReference type="OrthoDB" id="272271at2759"/>
<dbReference type="Proteomes" id="UP000248961">
    <property type="component" value="Unassembled WGS sequence"/>
</dbReference>
<dbReference type="RefSeq" id="XP_025556291.1">
    <property type="nucleotide sequence ID" value="XM_025701101.1"/>
</dbReference>
<dbReference type="AlphaFoldDB" id="A0A395IAE7"/>
<dbReference type="VEuPathDB" id="FungiDB:BO97DRAFT_84529"/>
<name>A0A395IAE7_ASPHC</name>
<dbReference type="EMBL" id="KZ824268">
    <property type="protein sequence ID" value="RAL17137.1"/>
    <property type="molecule type" value="Genomic_DNA"/>
</dbReference>
<accession>A0A395IAE7</accession>
<proteinExistence type="predicted"/>
<evidence type="ECO:0000313" key="1">
    <source>
        <dbReference type="EMBL" id="RAL17137.1"/>
    </source>
</evidence>
<keyword evidence="2" id="KW-1185">Reference proteome</keyword>
<reference evidence="1 2" key="1">
    <citation type="submission" date="2018-02" db="EMBL/GenBank/DDBJ databases">
        <title>The genomes of Aspergillus section Nigri reveals drivers in fungal speciation.</title>
        <authorList>
            <consortium name="DOE Joint Genome Institute"/>
            <person name="Vesth T.C."/>
            <person name="Nybo J."/>
            <person name="Theobald S."/>
            <person name="Brandl J."/>
            <person name="Frisvad J.C."/>
            <person name="Nielsen K.F."/>
            <person name="Lyhne E.K."/>
            <person name="Kogle M.E."/>
            <person name="Kuo A."/>
            <person name="Riley R."/>
            <person name="Clum A."/>
            <person name="Nolan M."/>
            <person name="Lipzen A."/>
            <person name="Salamov A."/>
            <person name="Henrissat B."/>
            <person name="Wiebenga A."/>
            <person name="De vries R.P."/>
            <person name="Grigoriev I.V."/>
            <person name="Mortensen U.H."/>
            <person name="Andersen M.R."/>
            <person name="Baker S.E."/>
        </authorList>
    </citation>
    <scope>NUCLEOTIDE SEQUENCE [LARGE SCALE GENOMIC DNA]</scope>
    <source>
        <strain evidence="1 2">CBS 101889</strain>
    </source>
</reference>
<gene>
    <name evidence="1" type="ORF">BO97DRAFT_84529</name>
</gene>
<protein>
    <submittedName>
        <fullName evidence="1">Uncharacterized protein</fullName>
    </submittedName>
</protein>
<dbReference type="GeneID" id="37205390"/>
<organism evidence="1 2">
    <name type="scientific">Aspergillus homomorphus (strain CBS 101889)</name>
    <dbReference type="NCBI Taxonomy" id="1450537"/>
    <lineage>
        <taxon>Eukaryota</taxon>
        <taxon>Fungi</taxon>
        <taxon>Dikarya</taxon>
        <taxon>Ascomycota</taxon>
        <taxon>Pezizomycotina</taxon>
        <taxon>Eurotiomycetes</taxon>
        <taxon>Eurotiomycetidae</taxon>
        <taxon>Eurotiales</taxon>
        <taxon>Aspergillaceae</taxon>
        <taxon>Aspergillus</taxon>
        <taxon>Aspergillus subgen. Circumdati</taxon>
    </lineage>
</organism>
<evidence type="ECO:0000313" key="2">
    <source>
        <dbReference type="Proteomes" id="UP000248961"/>
    </source>
</evidence>
<sequence>MSLLSFGPARLGHVVHVLGHINCNSGEGWGWSFVCRVMCTPGLWRGVSRSIIWVLSDSCQKGKTGCPVVHRTDRVGFFCSAVSNELLTTEHFHLSRAEVSSLCTKSYSVTLGGAVEKERLFRLLNGFKADYRA</sequence>
<dbReference type="STRING" id="1450537.A0A395IAE7"/>